<feature type="region of interest" description="Disordered" evidence="1">
    <location>
        <begin position="1"/>
        <end position="24"/>
    </location>
</feature>
<evidence type="ECO:0000313" key="3">
    <source>
        <dbReference type="Proteomes" id="UP000054632"/>
    </source>
</evidence>
<protein>
    <submittedName>
        <fullName evidence="2">Uncharacterized protein</fullName>
    </submittedName>
</protein>
<evidence type="ECO:0000313" key="2">
    <source>
        <dbReference type="EMBL" id="KRY73809.1"/>
    </source>
</evidence>
<dbReference type="EMBL" id="JYDR01000031">
    <property type="protein sequence ID" value="KRY73809.1"/>
    <property type="molecule type" value="Genomic_DNA"/>
</dbReference>
<accession>A0A0V1EJR8</accession>
<reference evidence="2 3" key="1">
    <citation type="submission" date="2015-01" db="EMBL/GenBank/DDBJ databases">
        <title>Evolution of Trichinella species and genotypes.</title>
        <authorList>
            <person name="Korhonen P.K."/>
            <person name="Edoardo P."/>
            <person name="Giuseppe L.R."/>
            <person name="Gasser R.B."/>
        </authorList>
    </citation>
    <scope>NUCLEOTIDE SEQUENCE [LARGE SCALE GENOMIC DNA]</scope>
    <source>
        <strain evidence="2">ISS13</strain>
    </source>
</reference>
<dbReference type="AlphaFoldDB" id="A0A0V1EJR8"/>
<proteinExistence type="predicted"/>
<gene>
    <name evidence="2" type="ORF">T4A_443</name>
</gene>
<name>A0A0V1EJR8_TRIPS</name>
<organism evidence="2 3">
    <name type="scientific">Trichinella pseudospiralis</name>
    <name type="common">Parasitic roundworm</name>
    <dbReference type="NCBI Taxonomy" id="6337"/>
    <lineage>
        <taxon>Eukaryota</taxon>
        <taxon>Metazoa</taxon>
        <taxon>Ecdysozoa</taxon>
        <taxon>Nematoda</taxon>
        <taxon>Enoplea</taxon>
        <taxon>Dorylaimia</taxon>
        <taxon>Trichinellida</taxon>
        <taxon>Trichinellidae</taxon>
        <taxon>Trichinella</taxon>
    </lineage>
</organism>
<evidence type="ECO:0000256" key="1">
    <source>
        <dbReference type="SAM" id="MobiDB-lite"/>
    </source>
</evidence>
<comment type="caution">
    <text evidence="2">The sequence shown here is derived from an EMBL/GenBank/DDBJ whole genome shotgun (WGS) entry which is preliminary data.</text>
</comment>
<dbReference type="Proteomes" id="UP000054632">
    <property type="component" value="Unassembled WGS sequence"/>
</dbReference>
<sequence>MLPKRSAAIKDEKVSPQSGSKRHERLNELRAAGVTAGAFLVESAQRRTEVSVAGVNHAKASERRENEAFKAGMALSPTVSEIAMEEDNEVVQEGEEDIRDTSGPLQALSQRLQISVLCTFTKMETFEILRKFYQREALGIPPNQEESPSCGSGPQLRRDHERRFSYPYAGSRSATDRECWAKISLQTVHEIMYRQVAVHPMIAMPEGLDGRWAFAVVTAGR</sequence>